<dbReference type="InterPro" id="IPR004089">
    <property type="entry name" value="MCPsignal_dom"/>
</dbReference>
<dbReference type="InterPro" id="IPR009875">
    <property type="entry name" value="PilZ_domain"/>
</dbReference>
<dbReference type="PANTHER" id="PTHR32089:SF112">
    <property type="entry name" value="LYSOZYME-LIKE PROTEIN-RELATED"/>
    <property type="match status" value="1"/>
</dbReference>
<reference evidence="6" key="1">
    <citation type="journal article" date="2019" name="Int. J. Syst. Evol. Microbiol.">
        <title>The Global Catalogue of Microorganisms (GCM) 10K type strain sequencing project: providing services to taxonomists for standard genome sequencing and annotation.</title>
        <authorList>
            <consortium name="The Broad Institute Genomics Platform"/>
            <consortium name="The Broad Institute Genome Sequencing Center for Infectious Disease"/>
            <person name="Wu L."/>
            <person name="Ma J."/>
        </authorList>
    </citation>
    <scope>NUCLEOTIDE SEQUENCE [LARGE SCALE GENOMIC DNA]</scope>
    <source>
        <strain evidence="6">CCM 7526</strain>
    </source>
</reference>
<dbReference type="Proteomes" id="UP001597183">
    <property type="component" value="Unassembled WGS sequence"/>
</dbReference>
<evidence type="ECO:0000256" key="3">
    <source>
        <dbReference type="SAM" id="MobiDB-lite"/>
    </source>
</evidence>
<dbReference type="EMBL" id="JBHTMK010000040">
    <property type="protein sequence ID" value="MFD1369898.1"/>
    <property type="molecule type" value="Genomic_DNA"/>
</dbReference>
<evidence type="ECO:0000313" key="6">
    <source>
        <dbReference type="Proteomes" id="UP001597183"/>
    </source>
</evidence>
<dbReference type="Pfam" id="PF00015">
    <property type="entry name" value="MCPsignal"/>
    <property type="match status" value="1"/>
</dbReference>
<evidence type="ECO:0000256" key="1">
    <source>
        <dbReference type="ARBA" id="ARBA00023224"/>
    </source>
</evidence>
<accession>A0ABW4AIB5</accession>
<dbReference type="Gene3D" id="1.10.287.950">
    <property type="entry name" value="Methyl-accepting chemotaxis protein"/>
    <property type="match status" value="1"/>
</dbReference>
<feature type="region of interest" description="Disordered" evidence="3">
    <location>
        <begin position="30"/>
        <end position="51"/>
    </location>
</feature>
<dbReference type="Gene3D" id="2.40.10.220">
    <property type="entry name" value="predicted glycosyltransferase like domains"/>
    <property type="match status" value="1"/>
</dbReference>
<dbReference type="SUPFAM" id="SSF58104">
    <property type="entry name" value="Methyl-accepting chemotaxis protein (MCP) signaling domain"/>
    <property type="match status" value="1"/>
</dbReference>
<proteinExistence type="predicted"/>
<sequence length="385" mass="40581">MPTWLVLLGTLIAVVCSSLVAFRLGRRRAGEPEVDGGAGREPGEAAGTLSERDAEIERLRAELDTQAENAQAHQRDLNQRLRRRAKEAIDDTAEVIGGKLEDVVVQVGEARDAAAATHERVTVTSGAANVLVQRAHGAGEAATALNESLHQVAGIAGVISGIASQTRLLALNATIEAVRAGAAGSGFAVVADEVKSLADTTAHSTEQITSTISALESDVAQMRQTLAAIISDVGDIEDAMRHLGGIADRQHEIVGRLHRSVDATMAQIGDLSDVAERLERRRHDRLRMEGVVRLQTATGPQIAAEMLDLSSDGLGCSVPAGARLVVGDLVRAEIAVEGLATAADARVARRVDRGTTIEIGLQFEGVPEHIRHEINHFLTRVGAAG</sequence>
<comment type="caution">
    <text evidence="5">The sequence shown here is derived from an EMBL/GenBank/DDBJ whole genome shotgun (WGS) entry which is preliminary data.</text>
</comment>
<dbReference type="SMART" id="SM00283">
    <property type="entry name" value="MA"/>
    <property type="match status" value="1"/>
</dbReference>
<evidence type="ECO:0000259" key="4">
    <source>
        <dbReference type="PROSITE" id="PS50111"/>
    </source>
</evidence>
<organism evidence="5 6">
    <name type="scientific">Actinoplanes sichuanensis</name>
    <dbReference type="NCBI Taxonomy" id="512349"/>
    <lineage>
        <taxon>Bacteria</taxon>
        <taxon>Bacillati</taxon>
        <taxon>Actinomycetota</taxon>
        <taxon>Actinomycetes</taxon>
        <taxon>Micromonosporales</taxon>
        <taxon>Micromonosporaceae</taxon>
        <taxon>Actinoplanes</taxon>
    </lineage>
</organism>
<dbReference type="SUPFAM" id="SSF141371">
    <property type="entry name" value="PilZ domain-like"/>
    <property type="match status" value="1"/>
</dbReference>
<dbReference type="PANTHER" id="PTHR32089">
    <property type="entry name" value="METHYL-ACCEPTING CHEMOTAXIS PROTEIN MCPB"/>
    <property type="match status" value="1"/>
</dbReference>
<keyword evidence="1 2" id="KW-0807">Transducer</keyword>
<name>A0ABW4AIB5_9ACTN</name>
<gene>
    <name evidence="5" type="ORF">ACFQ5G_31550</name>
</gene>
<keyword evidence="6" id="KW-1185">Reference proteome</keyword>
<dbReference type="Pfam" id="PF07238">
    <property type="entry name" value="PilZ"/>
    <property type="match status" value="1"/>
</dbReference>
<dbReference type="PROSITE" id="PS50111">
    <property type="entry name" value="CHEMOTAXIS_TRANSDUC_2"/>
    <property type="match status" value="1"/>
</dbReference>
<dbReference type="RefSeq" id="WP_317791953.1">
    <property type="nucleotide sequence ID" value="NZ_AP028461.1"/>
</dbReference>
<evidence type="ECO:0000313" key="5">
    <source>
        <dbReference type="EMBL" id="MFD1369898.1"/>
    </source>
</evidence>
<evidence type="ECO:0000256" key="2">
    <source>
        <dbReference type="PROSITE-ProRule" id="PRU00284"/>
    </source>
</evidence>
<feature type="domain" description="Methyl-accepting transducer" evidence="4">
    <location>
        <begin position="38"/>
        <end position="310"/>
    </location>
</feature>
<protein>
    <submittedName>
        <fullName evidence="5">Methyl-accepting chemotaxis protein</fullName>
    </submittedName>
</protein>